<proteinExistence type="inferred from homology"/>
<keyword evidence="12" id="KW-1185">Reference proteome</keyword>
<dbReference type="InterPro" id="IPR033480">
    <property type="entry name" value="sCache_2"/>
</dbReference>
<organism evidence="11 12">
    <name type="scientific">Thauera humireducens</name>
    <dbReference type="NCBI Taxonomy" id="1134435"/>
    <lineage>
        <taxon>Bacteria</taxon>
        <taxon>Pseudomonadati</taxon>
        <taxon>Pseudomonadota</taxon>
        <taxon>Betaproteobacteria</taxon>
        <taxon>Rhodocyclales</taxon>
        <taxon>Zoogloeaceae</taxon>
        <taxon>Thauera</taxon>
    </lineage>
</organism>
<evidence type="ECO:0000256" key="8">
    <source>
        <dbReference type="PROSITE-ProRule" id="PRU00284"/>
    </source>
</evidence>
<dbReference type="PROSITE" id="PS50111">
    <property type="entry name" value="CHEMOTAXIS_TRANSDUC_2"/>
    <property type="match status" value="1"/>
</dbReference>
<dbReference type="PANTHER" id="PTHR32089:SF112">
    <property type="entry name" value="LYSOZYME-LIKE PROTEIN-RELATED"/>
    <property type="match status" value="1"/>
</dbReference>
<dbReference type="GO" id="GO:0007165">
    <property type="term" value="P:signal transduction"/>
    <property type="evidence" value="ECO:0007669"/>
    <property type="project" value="UniProtKB-KW"/>
</dbReference>
<gene>
    <name evidence="11" type="ORF">AC731_000515</name>
</gene>
<dbReference type="PANTHER" id="PTHR32089">
    <property type="entry name" value="METHYL-ACCEPTING CHEMOTAXIS PROTEIN MCPB"/>
    <property type="match status" value="1"/>
</dbReference>
<protein>
    <submittedName>
        <fullName evidence="11">Chemotaxis protein</fullName>
    </submittedName>
</protein>
<dbReference type="RefSeq" id="WP_048708639.1">
    <property type="nucleotide sequence ID" value="NZ_CP014646.1"/>
</dbReference>
<dbReference type="PRINTS" id="PR00260">
    <property type="entry name" value="CHEMTRNSDUCR"/>
</dbReference>
<dbReference type="GO" id="GO:0005886">
    <property type="term" value="C:plasma membrane"/>
    <property type="evidence" value="ECO:0007669"/>
    <property type="project" value="UniProtKB-SubCell"/>
</dbReference>
<evidence type="ECO:0000256" key="6">
    <source>
        <dbReference type="ARBA" id="ARBA00023224"/>
    </source>
</evidence>
<dbReference type="Gene3D" id="1.10.287.950">
    <property type="entry name" value="Methyl-accepting chemotaxis protein"/>
    <property type="match status" value="1"/>
</dbReference>
<accession>A0A140ICU2</accession>
<evidence type="ECO:0000256" key="5">
    <source>
        <dbReference type="ARBA" id="ARBA00023136"/>
    </source>
</evidence>
<evidence type="ECO:0000256" key="9">
    <source>
        <dbReference type="SAM" id="Phobius"/>
    </source>
</evidence>
<keyword evidence="2" id="KW-1003">Cell membrane</keyword>
<evidence type="ECO:0000256" key="7">
    <source>
        <dbReference type="ARBA" id="ARBA00029447"/>
    </source>
</evidence>
<feature type="domain" description="Methyl-accepting transducer" evidence="10">
    <location>
        <begin position="272"/>
        <end position="508"/>
    </location>
</feature>
<keyword evidence="5 9" id="KW-0472">Membrane</keyword>
<dbReference type="CDD" id="cd11386">
    <property type="entry name" value="MCP_signal"/>
    <property type="match status" value="1"/>
</dbReference>
<dbReference type="AlphaFoldDB" id="A0A140ICU2"/>
<evidence type="ECO:0000256" key="4">
    <source>
        <dbReference type="ARBA" id="ARBA00022989"/>
    </source>
</evidence>
<dbReference type="FunFam" id="1.10.287.950:FF:000001">
    <property type="entry name" value="Methyl-accepting chemotaxis sensory transducer"/>
    <property type="match status" value="1"/>
</dbReference>
<evidence type="ECO:0000256" key="1">
    <source>
        <dbReference type="ARBA" id="ARBA00004651"/>
    </source>
</evidence>
<dbReference type="GO" id="GO:0004888">
    <property type="term" value="F:transmembrane signaling receptor activity"/>
    <property type="evidence" value="ECO:0007669"/>
    <property type="project" value="InterPro"/>
</dbReference>
<evidence type="ECO:0000313" key="11">
    <source>
        <dbReference type="EMBL" id="AMO35567.1"/>
    </source>
</evidence>
<keyword evidence="6 8" id="KW-0807">Transducer</keyword>
<dbReference type="Pfam" id="PF17200">
    <property type="entry name" value="sCache_2"/>
    <property type="match status" value="1"/>
</dbReference>
<evidence type="ECO:0000259" key="10">
    <source>
        <dbReference type="PROSITE" id="PS50111"/>
    </source>
</evidence>
<dbReference type="STRING" id="1134435.AC731_000515"/>
<dbReference type="InterPro" id="IPR004089">
    <property type="entry name" value="MCPsignal_dom"/>
</dbReference>
<comment type="subcellular location">
    <subcellularLocation>
        <location evidence="1">Cell membrane</location>
        <topology evidence="1">Multi-pass membrane protein</topology>
    </subcellularLocation>
</comment>
<feature type="transmembrane region" description="Helical" evidence="9">
    <location>
        <begin position="190"/>
        <end position="209"/>
    </location>
</feature>
<dbReference type="SMART" id="SM01049">
    <property type="entry name" value="Cache_2"/>
    <property type="match status" value="1"/>
</dbReference>
<evidence type="ECO:0000256" key="2">
    <source>
        <dbReference type="ARBA" id="ARBA00022475"/>
    </source>
</evidence>
<dbReference type="Proteomes" id="UP000036902">
    <property type="component" value="Chromosome"/>
</dbReference>
<keyword evidence="4 9" id="KW-1133">Transmembrane helix</keyword>
<comment type="similarity">
    <text evidence="7">Belongs to the methyl-accepting chemotaxis (MCP) protein family.</text>
</comment>
<evidence type="ECO:0000256" key="3">
    <source>
        <dbReference type="ARBA" id="ARBA00022692"/>
    </source>
</evidence>
<dbReference type="KEGG" id="thu:AC731_000515"/>
<name>A0A140ICU2_9RHOO</name>
<dbReference type="GO" id="GO:0006935">
    <property type="term" value="P:chemotaxis"/>
    <property type="evidence" value="ECO:0007669"/>
    <property type="project" value="InterPro"/>
</dbReference>
<dbReference type="SMART" id="SM00283">
    <property type="entry name" value="MA"/>
    <property type="match status" value="1"/>
</dbReference>
<sequence length="544" mass="57634">MSLKNLTVSQRFVLLVLAALLGMLLLAVLGLTGTRSAMEDGNNKSVRNLVESAHGVVAHYEALERAGKMSRAEAQSAAMEALRPVRYDTTEYYYIWTLDGVSVMHPARPEMEGQNMIGKIRYGDGRDLIGDLVSVVRTAPEGFLMTEFPRPGSTTAVPKLQFVKKVDGWGWIVGSGIYVDDVDARFMSGALQFGGMVAVLLIALVLIAWRVARSVTTQLGGEPAYANEIMHRVAEGDLRVDVEVKGGADSLLGTLAGMVNQLRGMMRDIGRNAEQVADNSREISGVSRSVSQATENQTGATAAIAAAIEEMTVSIGQITENAVGAERNSARASELAGQGATRAERAASEMQAIAGTVGEAAGKIQSLVSKANEVGTIASVIKEIAAQTNLLALNAAIEAARAGEQGRGFAVVADEVRKLAERTSTATVQIEEVIAGIQTETQSTMDAMSRVSTQVDSGVGLVMDASESLRTINQGTAETLGQIRSVAEATTEQSAASTAIAQEVEQIAQMVEGTSDSMRSAVSAVEQLEQLSRDLHDMVARFRV</sequence>
<dbReference type="EMBL" id="CP014646">
    <property type="protein sequence ID" value="AMO35567.1"/>
    <property type="molecule type" value="Genomic_DNA"/>
</dbReference>
<dbReference type="SUPFAM" id="SSF58104">
    <property type="entry name" value="Methyl-accepting chemotaxis protein (MCP) signaling domain"/>
    <property type="match status" value="1"/>
</dbReference>
<dbReference type="Gene3D" id="3.30.450.20">
    <property type="entry name" value="PAS domain"/>
    <property type="match status" value="1"/>
</dbReference>
<evidence type="ECO:0000313" key="12">
    <source>
        <dbReference type="Proteomes" id="UP000036902"/>
    </source>
</evidence>
<keyword evidence="3 9" id="KW-0812">Transmembrane</keyword>
<dbReference type="Pfam" id="PF00015">
    <property type="entry name" value="MCPsignal"/>
    <property type="match status" value="1"/>
</dbReference>
<dbReference type="InterPro" id="IPR004090">
    <property type="entry name" value="Chemotax_Me-accpt_rcpt"/>
</dbReference>
<reference evidence="12" key="1">
    <citation type="submission" date="2016-03" db="EMBL/GenBank/DDBJ databases">
        <authorList>
            <person name="Ma C."/>
            <person name="Zhou S."/>
            <person name="Yang G."/>
        </authorList>
    </citation>
    <scope>NUCLEOTIDE SEQUENCE [LARGE SCALE GENOMIC DNA]</scope>
    <source>
        <strain evidence="12">SgZ-1</strain>
    </source>
</reference>